<dbReference type="EMBL" id="KQ242713">
    <property type="protein sequence ID" value="KNC77500.1"/>
    <property type="molecule type" value="Genomic_DNA"/>
</dbReference>
<evidence type="ECO:0000313" key="3">
    <source>
        <dbReference type="EMBL" id="KNC77500.1"/>
    </source>
</evidence>
<keyword evidence="4" id="KW-1185">Reference proteome</keyword>
<protein>
    <submittedName>
        <fullName evidence="3">Uncharacterized protein</fullName>
    </submittedName>
</protein>
<evidence type="ECO:0000256" key="1">
    <source>
        <dbReference type="SAM" id="MobiDB-lite"/>
    </source>
</evidence>
<keyword evidence="2" id="KW-0812">Transmembrane</keyword>
<reference evidence="3 4" key="1">
    <citation type="submission" date="2011-02" db="EMBL/GenBank/DDBJ databases">
        <title>The Genome Sequence of Sphaeroforma arctica JP610.</title>
        <authorList>
            <consortium name="The Broad Institute Genome Sequencing Platform"/>
            <person name="Russ C."/>
            <person name="Cuomo C."/>
            <person name="Young S.K."/>
            <person name="Zeng Q."/>
            <person name="Gargeya S."/>
            <person name="Alvarado L."/>
            <person name="Berlin A."/>
            <person name="Chapman S.B."/>
            <person name="Chen Z."/>
            <person name="Freedman E."/>
            <person name="Gellesch M."/>
            <person name="Goldberg J."/>
            <person name="Griggs A."/>
            <person name="Gujja S."/>
            <person name="Heilman E."/>
            <person name="Heiman D."/>
            <person name="Howarth C."/>
            <person name="Mehta T."/>
            <person name="Neiman D."/>
            <person name="Pearson M."/>
            <person name="Roberts A."/>
            <person name="Saif S."/>
            <person name="Shea T."/>
            <person name="Shenoy N."/>
            <person name="Sisk P."/>
            <person name="Stolte C."/>
            <person name="Sykes S."/>
            <person name="White J."/>
            <person name="Yandava C."/>
            <person name="Burger G."/>
            <person name="Gray M.W."/>
            <person name="Holland P.W.H."/>
            <person name="King N."/>
            <person name="Lang F.B.F."/>
            <person name="Roger A.J."/>
            <person name="Ruiz-Trillo I."/>
            <person name="Haas B."/>
            <person name="Nusbaum C."/>
            <person name="Birren B."/>
        </authorList>
    </citation>
    <scope>NUCLEOTIDE SEQUENCE [LARGE SCALE GENOMIC DNA]</scope>
    <source>
        <strain evidence="3 4">JP610</strain>
    </source>
</reference>
<gene>
    <name evidence="3" type="ORF">SARC_10035</name>
</gene>
<keyword evidence="2" id="KW-0472">Membrane</keyword>
<feature type="compositionally biased region" description="Polar residues" evidence="1">
    <location>
        <begin position="1"/>
        <end position="11"/>
    </location>
</feature>
<dbReference type="GeneID" id="25910539"/>
<proteinExistence type="predicted"/>
<feature type="region of interest" description="Disordered" evidence="1">
    <location>
        <begin position="1"/>
        <end position="35"/>
    </location>
</feature>
<dbReference type="Proteomes" id="UP000054560">
    <property type="component" value="Unassembled WGS sequence"/>
</dbReference>
<sequence length="224" mass="24527">MSAYSATTKQDCYSMEERGASHEASQTRIEKDNKAPRLSLPVSGFSNVDVQHLPSSTHDGSQDKPLSSDSNFQIRIAQSHTTLEHNSVAWYQIFKVLRNVRASRKVSGKEFNILNGSRGIKLAFSDWRSNVVISLLCASMSTALTVLSALWLDPMTKYSAEWATIIVFYNIDPAQDLDPLTTFDFHLPPGGLDQYGPAGHPNINISNGGVLCAPSATPTNITPK</sequence>
<feature type="transmembrane region" description="Helical" evidence="2">
    <location>
        <begin position="131"/>
        <end position="152"/>
    </location>
</feature>
<evidence type="ECO:0000256" key="2">
    <source>
        <dbReference type="SAM" id="Phobius"/>
    </source>
</evidence>
<name>A0A0L0FL59_9EUKA</name>
<dbReference type="AlphaFoldDB" id="A0A0L0FL59"/>
<accession>A0A0L0FL59</accession>
<dbReference type="RefSeq" id="XP_014151402.1">
    <property type="nucleotide sequence ID" value="XM_014295927.1"/>
</dbReference>
<keyword evidence="2" id="KW-1133">Transmembrane helix</keyword>
<organism evidence="3 4">
    <name type="scientific">Sphaeroforma arctica JP610</name>
    <dbReference type="NCBI Taxonomy" id="667725"/>
    <lineage>
        <taxon>Eukaryota</taxon>
        <taxon>Ichthyosporea</taxon>
        <taxon>Ichthyophonida</taxon>
        <taxon>Sphaeroforma</taxon>
    </lineage>
</organism>
<evidence type="ECO:0000313" key="4">
    <source>
        <dbReference type="Proteomes" id="UP000054560"/>
    </source>
</evidence>